<feature type="binding site" evidence="5 6">
    <location>
        <begin position="79"/>
        <end position="80"/>
    </location>
    <ligand>
        <name>FMN</name>
        <dbReference type="ChEBI" id="CHEBI:58210"/>
    </ligand>
</feature>
<dbReference type="NCBIfam" id="NF004231">
    <property type="entry name" value="PRK05679.1"/>
    <property type="match status" value="1"/>
</dbReference>
<feature type="binding site" evidence="5 6">
    <location>
        <begin position="143"/>
        <end position="144"/>
    </location>
    <ligand>
        <name>FMN</name>
        <dbReference type="ChEBI" id="CHEBI:58210"/>
    </ligand>
</feature>
<dbReference type="GO" id="GO:0004733">
    <property type="term" value="F:pyridoxamine phosphate oxidase activity"/>
    <property type="evidence" value="ECO:0007669"/>
    <property type="project" value="UniProtKB-UniRule"/>
</dbReference>
<feature type="binding site" evidence="5">
    <location>
        <position position="130"/>
    </location>
    <ligand>
        <name>substrate</name>
    </ligand>
</feature>
<reference evidence="9 10" key="1">
    <citation type="submission" date="2019-07" db="EMBL/GenBank/DDBJ databases">
        <authorList>
            <person name="Huq M.A."/>
        </authorList>
    </citation>
    <scope>NUCLEOTIDE SEQUENCE [LARGE SCALE GENOMIC DNA]</scope>
    <source>
        <strain evidence="9 10">MAH-3</strain>
    </source>
</reference>
<dbReference type="AlphaFoldDB" id="A0A556N7M6"/>
<feature type="binding site" evidence="5">
    <location>
        <position position="134"/>
    </location>
    <ligand>
        <name>substrate</name>
    </ligand>
</feature>
<comment type="function">
    <text evidence="5">Catalyzes the oxidation of either pyridoxine 5'-phosphate (PNP) or pyridoxamine 5'-phosphate (PMP) into pyridoxal 5'-phosphate (PLP).</text>
</comment>
<dbReference type="InterPro" id="IPR019576">
    <property type="entry name" value="Pyridoxamine_oxidase_dimer_C"/>
</dbReference>
<keyword evidence="10" id="KW-1185">Reference proteome</keyword>
<dbReference type="InterPro" id="IPR011576">
    <property type="entry name" value="Pyridox_Oxase_N"/>
</dbReference>
<feature type="binding site" evidence="5">
    <location>
        <position position="126"/>
    </location>
    <ligand>
        <name>substrate</name>
    </ligand>
</feature>
<feature type="binding site" evidence="6">
    <location>
        <begin position="64"/>
        <end position="69"/>
    </location>
    <ligand>
        <name>FMN</name>
        <dbReference type="ChEBI" id="CHEBI:58210"/>
    </ligand>
</feature>
<name>A0A556N7M6_9FLAO</name>
<dbReference type="EC" id="1.4.3.5" evidence="5"/>
<evidence type="ECO:0000256" key="1">
    <source>
        <dbReference type="ARBA" id="ARBA00007301"/>
    </source>
</evidence>
<keyword evidence="5" id="KW-0664">Pyridoxine biosynthesis</keyword>
<feature type="binding site" evidence="5 6">
    <location>
        <position position="108"/>
    </location>
    <ligand>
        <name>FMN</name>
        <dbReference type="ChEBI" id="CHEBI:58210"/>
    </ligand>
</feature>
<accession>A0A556N7M6</accession>
<dbReference type="GO" id="GO:0008615">
    <property type="term" value="P:pyridoxine biosynthetic process"/>
    <property type="evidence" value="ECO:0007669"/>
    <property type="project" value="UniProtKB-UniRule"/>
</dbReference>
<dbReference type="SUPFAM" id="SSF50475">
    <property type="entry name" value="FMN-binding split barrel"/>
    <property type="match status" value="1"/>
</dbReference>
<evidence type="ECO:0000313" key="9">
    <source>
        <dbReference type="EMBL" id="TSJ48111.1"/>
    </source>
</evidence>
<comment type="similarity">
    <text evidence="1 5">Belongs to the pyridoxamine 5'-phosphate oxidase family.</text>
</comment>
<feature type="binding site" evidence="5">
    <location>
        <position position="69"/>
    </location>
    <ligand>
        <name>substrate</name>
    </ligand>
</feature>
<dbReference type="Pfam" id="PF10590">
    <property type="entry name" value="PNP_phzG_C"/>
    <property type="match status" value="1"/>
</dbReference>
<evidence type="ECO:0000256" key="6">
    <source>
        <dbReference type="PIRSR" id="PIRSR000190-2"/>
    </source>
</evidence>
<evidence type="ECO:0000259" key="8">
    <source>
        <dbReference type="Pfam" id="PF10590"/>
    </source>
</evidence>
<comment type="subunit">
    <text evidence="5">Homodimer.</text>
</comment>
<dbReference type="PIRSF" id="PIRSF000190">
    <property type="entry name" value="Pyd_amn-ph_oxd"/>
    <property type="match status" value="1"/>
</dbReference>
<dbReference type="OrthoDB" id="9780392at2"/>
<dbReference type="Proteomes" id="UP000316008">
    <property type="component" value="Unassembled WGS sequence"/>
</dbReference>
<gene>
    <name evidence="5 9" type="primary">pdxH</name>
    <name evidence="9" type="ORF">FO442_02960</name>
</gene>
<dbReference type="PANTHER" id="PTHR10851">
    <property type="entry name" value="PYRIDOXINE-5-PHOSPHATE OXIDASE"/>
    <property type="match status" value="1"/>
</dbReference>
<dbReference type="GO" id="GO:0010181">
    <property type="term" value="F:FMN binding"/>
    <property type="evidence" value="ECO:0007669"/>
    <property type="project" value="UniProtKB-UniRule"/>
</dbReference>
<feature type="domain" description="Pyridoxamine 5'-phosphate oxidase N-terminal" evidence="7">
    <location>
        <begin position="38"/>
        <end position="160"/>
    </location>
</feature>
<evidence type="ECO:0000256" key="5">
    <source>
        <dbReference type="HAMAP-Rule" id="MF_01629"/>
    </source>
</evidence>
<comment type="pathway">
    <text evidence="5">Cofactor metabolism; pyridoxal 5'-phosphate salvage; pyridoxal 5'-phosphate from pyridoxamine 5'-phosphate: step 1/1.</text>
</comment>
<dbReference type="EMBL" id="VLPL01000001">
    <property type="protein sequence ID" value="TSJ48111.1"/>
    <property type="molecule type" value="Genomic_DNA"/>
</dbReference>
<dbReference type="HAMAP" id="MF_01629">
    <property type="entry name" value="PdxH"/>
    <property type="match status" value="1"/>
</dbReference>
<evidence type="ECO:0000256" key="4">
    <source>
        <dbReference type="ARBA" id="ARBA00023002"/>
    </source>
</evidence>
<keyword evidence="2 5" id="KW-0285">Flavoprotein</keyword>
<evidence type="ECO:0000256" key="3">
    <source>
        <dbReference type="ARBA" id="ARBA00022643"/>
    </source>
</evidence>
<dbReference type="InterPro" id="IPR012349">
    <property type="entry name" value="Split_barrel_FMN-bd"/>
</dbReference>
<proteinExistence type="inferred from homology"/>
<evidence type="ECO:0000256" key="2">
    <source>
        <dbReference type="ARBA" id="ARBA00022630"/>
    </source>
</evidence>
<feature type="binding site" evidence="5">
    <location>
        <begin position="193"/>
        <end position="195"/>
    </location>
    <ligand>
        <name>substrate</name>
    </ligand>
</feature>
<evidence type="ECO:0000259" key="7">
    <source>
        <dbReference type="Pfam" id="PF01243"/>
    </source>
</evidence>
<feature type="domain" description="Pyridoxine 5'-phosphate oxidase dimerisation C-terminal" evidence="8">
    <location>
        <begin position="174"/>
        <end position="215"/>
    </location>
</feature>
<dbReference type="InterPro" id="IPR000659">
    <property type="entry name" value="Pyridox_Oxase"/>
</dbReference>
<comment type="catalytic activity">
    <reaction evidence="5">
        <text>pyridoxine 5'-phosphate + O2 = pyridoxal 5'-phosphate + H2O2</text>
        <dbReference type="Rhea" id="RHEA:15149"/>
        <dbReference type="ChEBI" id="CHEBI:15379"/>
        <dbReference type="ChEBI" id="CHEBI:16240"/>
        <dbReference type="ChEBI" id="CHEBI:58589"/>
        <dbReference type="ChEBI" id="CHEBI:597326"/>
        <dbReference type="EC" id="1.4.3.5"/>
    </reaction>
</comment>
<dbReference type="UniPathway" id="UPA01068">
    <property type="reaction ID" value="UER00304"/>
</dbReference>
<organism evidence="9 10">
    <name type="scientific">Fluviicola chungangensis</name>
    <dbReference type="NCBI Taxonomy" id="2597671"/>
    <lineage>
        <taxon>Bacteria</taxon>
        <taxon>Pseudomonadati</taxon>
        <taxon>Bacteroidota</taxon>
        <taxon>Flavobacteriia</taxon>
        <taxon>Flavobacteriales</taxon>
        <taxon>Crocinitomicaceae</taxon>
        <taxon>Fluviicola</taxon>
    </lineage>
</organism>
<comment type="caution">
    <text evidence="5">Lacks conserved residue(s) required for the propagation of feature annotation.</text>
</comment>
<feature type="binding site" evidence="5 6">
    <location>
        <position position="187"/>
    </location>
    <ligand>
        <name>FMN</name>
        <dbReference type="ChEBI" id="CHEBI:58210"/>
    </ligand>
</feature>
<comment type="catalytic activity">
    <reaction evidence="5">
        <text>pyridoxamine 5'-phosphate + O2 + H2O = pyridoxal 5'-phosphate + H2O2 + NH4(+)</text>
        <dbReference type="Rhea" id="RHEA:15817"/>
        <dbReference type="ChEBI" id="CHEBI:15377"/>
        <dbReference type="ChEBI" id="CHEBI:15379"/>
        <dbReference type="ChEBI" id="CHEBI:16240"/>
        <dbReference type="ChEBI" id="CHEBI:28938"/>
        <dbReference type="ChEBI" id="CHEBI:58451"/>
        <dbReference type="ChEBI" id="CHEBI:597326"/>
        <dbReference type="EC" id="1.4.3.5"/>
    </reaction>
</comment>
<evidence type="ECO:0000313" key="10">
    <source>
        <dbReference type="Proteomes" id="UP000316008"/>
    </source>
</evidence>
<protein>
    <recommendedName>
        <fullName evidence="5">Pyridoxine/pyridoxamine 5'-phosphate oxidase</fullName>
        <ecNumber evidence="5">1.4.3.5</ecNumber>
    </recommendedName>
    <alternativeName>
        <fullName evidence="5">PNP/PMP oxidase</fullName>
        <shortName evidence="5">PNPOx</shortName>
    </alternativeName>
    <alternativeName>
        <fullName evidence="5">Pyridoxal 5'-phosphate synthase</fullName>
    </alternativeName>
</protein>
<dbReference type="RefSeq" id="WP_144331646.1">
    <property type="nucleotide sequence ID" value="NZ_VLPL01000001.1"/>
</dbReference>
<dbReference type="InterPro" id="IPR019740">
    <property type="entry name" value="Pyridox_Oxase_CS"/>
</dbReference>
<feature type="binding site" evidence="5 6">
    <location>
        <position position="197"/>
    </location>
    <ligand>
        <name>FMN</name>
        <dbReference type="ChEBI" id="CHEBI:58210"/>
    </ligand>
</feature>
<dbReference type="Gene3D" id="2.30.110.10">
    <property type="entry name" value="Electron Transport, Fmn-binding Protein, Chain A"/>
    <property type="match status" value="1"/>
</dbReference>
<comment type="caution">
    <text evidence="9">The sequence shown here is derived from an EMBL/GenBank/DDBJ whole genome shotgun (WGS) entry which is preliminary data.</text>
</comment>
<keyword evidence="4 5" id="KW-0560">Oxidoreductase</keyword>
<dbReference type="NCBIfam" id="TIGR00558">
    <property type="entry name" value="pdxH"/>
    <property type="match status" value="1"/>
</dbReference>
<feature type="binding site" evidence="5 6">
    <location>
        <position position="86"/>
    </location>
    <ligand>
        <name>FMN</name>
        <dbReference type="ChEBI" id="CHEBI:58210"/>
    </ligand>
</feature>
<dbReference type="Pfam" id="PF01243">
    <property type="entry name" value="PNPOx_N"/>
    <property type="match status" value="1"/>
</dbReference>
<dbReference type="PROSITE" id="PS01064">
    <property type="entry name" value="PYRIDOX_OXIDASE"/>
    <property type="match status" value="1"/>
</dbReference>
<sequence length="215" mass="25144">MDDFLDVIRNDHHQFDKGKLEDHFGDEPFALLAKWLREAIEKPAMEPNAMIVSTLGLNGFPRSRVVYWKELLEEGIVFYTNYSSDKGKAIEANPQVHALLYWPELERQISVTGFAEKVPAEMSDAYFESRPRGSKLGAWASHQSEFLNSRDELEKRVAEYAGKFPDFIPRPEHWGGYLIRPINVEFWQGRPSRLHDRIVFNLKPDNSWELYRKYP</sequence>
<comment type="cofactor">
    <cofactor evidence="5 6">
        <name>FMN</name>
        <dbReference type="ChEBI" id="CHEBI:58210"/>
    </cofactor>
    <text evidence="5 6">Binds 1 FMN per subunit.</text>
</comment>
<keyword evidence="3 5" id="KW-0288">FMN</keyword>
<comment type="pathway">
    <text evidence="5">Cofactor metabolism; pyridoxal 5'-phosphate salvage; pyridoxal 5'-phosphate from pyridoxine 5'-phosphate: step 1/1.</text>
</comment>
<dbReference type="PANTHER" id="PTHR10851:SF0">
    <property type="entry name" value="PYRIDOXINE-5'-PHOSPHATE OXIDASE"/>
    <property type="match status" value="1"/>
</dbReference>